<proteinExistence type="predicted"/>
<sequence length="290" mass="31804">MHHTTPWASKASSVPSDRIPTSSRTSPAPKGSKSKQKEAPKSKEVRRLEELRDGLRNLRGKDPKGGCFCQARIHSLSPYTPICRQCGLILCLINTPFYACPHCETSLLTSDSRETLISRVENEISETLSQEEQERQRAAEEARQTAGAFPTLSGAPPRPSDQLLGGSLQSHPVNQPHKVLSLNTKTKRVVVSSYRTRPQSNISVAKNVGVEEPAEQPVLRVPPPPPEVPIFSKGYSPDRPWARLDGESALYTQDPQANKTSVKSRSRKKQNPKDTGQPSGAGKENSNETA</sequence>
<protein>
    <recommendedName>
        <fullName evidence="2">TRIP4/RQT4 C2HC5-type zinc finger domain-containing protein</fullName>
    </recommendedName>
</protein>
<name>A0ABP1E864_9APHY</name>
<evidence type="ECO:0000313" key="4">
    <source>
        <dbReference type="Proteomes" id="UP001497453"/>
    </source>
</evidence>
<accession>A0ABP1E864</accession>
<feature type="domain" description="TRIP4/RQT4 C2HC5-type zinc finger" evidence="2">
    <location>
        <begin position="66"/>
        <end position="117"/>
    </location>
</feature>
<dbReference type="Pfam" id="PF06221">
    <property type="entry name" value="zf-C2HC5"/>
    <property type="match status" value="1"/>
</dbReference>
<organism evidence="3 4">
    <name type="scientific">Somion occarium</name>
    <dbReference type="NCBI Taxonomy" id="3059160"/>
    <lineage>
        <taxon>Eukaryota</taxon>
        <taxon>Fungi</taxon>
        <taxon>Dikarya</taxon>
        <taxon>Basidiomycota</taxon>
        <taxon>Agaricomycotina</taxon>
        <taxon>Agaricomycetes</taxon>
        <taxon>Polyporales</taxon>
        <taxon>Cerrenaceae</taxon>
        <taxon>Somion</taxon>
    </lineage>
</organism>
<feature type="compositionally biased region" description="Basic and acidic residues" evidence="1">
    <location>
        <begin position="35"/>
        <end position="46"/>
    </location>
</feature>
<dbReference type="EMBL" id="OZ037951">
    <property type="protein sequence ID" value="CAL1715699.1"/>
    <property type="molecule type" value="Genomic_DNA"/>
</dbReference>
<gene>
    <name evidence="3" type="ORF">GFSPODELE1_LOCUS10381</name>
</gene>
<dbReference type="InterPro" id="IPR009349">
    <property type="entry name" value="TRIP4/RQT4_C2HC5_Znf"/>
</dbReference>
<feature type="compositionally biased region" description="Polar residues" evidence="1">
    <location>
        <begin position="250"/>
        <end position="261"/>
    </location>
</feature>
<keyword evidence="4" id="KW-1185">Reference proteome</keyword>
<evidence type="ECO:0000313" key="3">
    <source>
        <dbReference type="EMBL" id="CAL1715699.1"/>
    </source>
</evidence>
<dbReference type="Proteomes" id="UP001497453">
    <property type="component" value="Chromosome 8"/>
</dbReference>
<reference evidence="4" key="1">
    <citation type="submission" date="2024-04" db="EMBL/GenBank/DDBJ databases">
        <authorList>
            <person name="Shaw F."/>
            <person name="Minotto A."/>
        </authorList>
    </citation>
    <scope>NUCLEOTIDE SEQUENCE [LARGE SCALE GENOMIC DNA]</scope>
</reference>
<evidence type="ECO:0000259" key="2">
    <source>
        <dbReference type="Pfam" id="PF06221"/>
    </source>
</evidence>
<feature type="compositionally biased region" description="Polar residues" evidence="1">
    <location>
        <begin position="1"/>
        <end position="26"/>
    </location>
</feature>
<feature type="region of interest" description="Disordered" evidence="1">
    <location>
        <begin position="124"/>
        <end position="181"/>
    </location>
</feature>
<feature type="compositionally biased region" description="Basic and acidic residues" evidence="1">
    <location>
        <begin position="132"/>
        <end position="143"/>
    </location>
</feature>
<evidence type="ECO:0000256" key="1">
    <source>
        <dbReference type="SAM" id="MobiDB-lite"/>
    </source>
</evidence>
<feature type="region of interest" description="Disordered" evidence="1">
    <location>
        <begin position="215"/>
        <end position="290"/>
    </location>
</feature>
<feature type="region of interest" description="Disordered" evidence="1">
    <location>
        <begin position="1"/>
        <end position="46"/>
    </location>
</feature>